<accession>A0A4R8LP79</accession>
<feature type="chain" id="PRO_5020432537" description="Lipoprotein" evidence="1">
    <location>
        <begin position="20"/>
        <end position="67"/>
    </location>
</feature>
<evidence type="ECO:0000313" key="3">
    <source>
        <dbReference type="Proteomes" id="UP000295509"/>
    </source>
</evidence>
<proteinExistence type="predicted"/>
<name>A0A4R8LP79_9BURK</name>
<dbReference type="EMBL" id="SORE01000011">
    <property type="protein sequence ID" value="TDY48097.1"/>
    <property type="molecule type" value="Genomic_DNA"/>
</dbReference>
<comment type="caution">
    <text evidence="2">The sequence shown here is derived from an EMBL/GenBank/DDBJ whole genome shotgun (WGS) entry which is preliminary data.</text>
</comment>
<reference evidence="2 3" key="1">
    <citation type="submission" date="2019-03" db="EMBL/GenBank/DDBJ databases">
        <title>Genomic Encyclopedia of Type Strains, Phase III (KMG-III): the genomes of soil and plant-associated and newly described type strains.</title>
        <authorList>
            <person name="Whitman W."/>
        </authorList>
    </citation>
    <scope>NUCLEOTIDE SEQUENCE [LARGE SCALE GENOMIC DNA]</scope>
    <source>
        <strain evidence="2 3">LMG 29544</strain>
    </source>
</reference>
<feature type="signal peptide" evidence="1">
    <location>
        <begin position="1"/>
        <end position="19"/>
    </location>
</feature>
<evidence type="ECO:0000313" key="2">
    <source>
        <dbReference type="EMBL" id="TDY48097.1"/>
    </source>
</evidence>
<evidence type="ECO:0008006" key="4">
    <source>
        <dbReference type="Google" id="ProtNLM"/>
    </source>
</evidence>
<dbReference type="AlphaFoldDB" id="A0A4R8LP79"/>
<sequence length="67" mass="7032">MENFLMLLIAAGASSSLCACSNQPQAHTEHARPSIVVVQPKGEPGNFVLCPDGRVLTFAVGHPKACN</sequence>
<dbReference type="Proteomes" id="UP000295509">
    <property type="component" value="Unassembled WGS sequence"/>
</dbReference>
<evidence type="ECO:0000256" key="1">
    <source>
        <dbReference type="SAM" id="SignalP"/>
    </source>
</evidence>
<dbReference type="OrthoDB" id="9013824at2"/>
<protein>
    <recommendedName>
        <fullName evidence="4">Lipoprotein</fullName>
    </recommendedName>
</protein>
<gene>
    <name evidence="2" type="ORF">BX592_11131</name>
</gene>
<keyword evidence="3" id="KW-1185">Reference proteome</keyword>
<organism evidence="2 3">
    <name type="scientific">Paraburkholderia rhizosphaerae</name>
    <dbReference type="NCBI Taxonomy" id="480658"/>
    <lineage>
        <taxon>Bacteria</taxon>
        <taxon>Pseudomonadati</taxon>
        <taxon>Pseudomonadota</taxon>
        <taxon>Betaproteobacteria</taxon>
        <taxon>Burkholderiales</taxon>
        <taxon>Burkholderiaceae</taxon>
        <taxon>Paraburkholderia</taxon>
    </lineage>
</organism>
<keyword evidence="1" id="KW-0732">Signal</keyword>